<evidence type="ECO:0000313" key="7">
    <source>
        <dbReference type="Proteomes" id="UP000199163"/>
    </source>
</evidence>
<dbReference type="CDD" id="cd05466">
    <property type="entry name" value="PBP2_LTTR_substrate"/>
    <property type="match status" value="1"/>
</dbReference>
<feature type="domain" description="HTH lysR-type" evidence="5">
    <location>
        <begin position="1"/>
        <end position="58"/>
    </location>
</feature>
<dbReference type="SUPFAM" id="SSF46785">
    <property type="entry name" value="Winged helix' DNA-binding domain"/>
    <property type="match status" value="1"/>
</dbReference>
<keyword evidence="3 6" id="KW-0238">DNA-binding</keyword>
<proteinExistence type="inferred from homology"/>
<dbReference type="InterPro" id="IPR036390">
    <property type="entry name" value="WH_DNA-bd_sf"/>
</dbReference>
<dbReference type="PANTHER" id="PTHR30419:SF28">
    <property type="entry name" value="HTH-TYPE TRANSCRIPTIONAL REGULATOR BSDA"/>
    <property type="match status" value="1"/>
</dbReference>
<dbReference type="Proteomes" id="UP000199163">
    <property type="component" value="Unassembled WGS sequence"/>
</dbReference>
<gene>
    <name evidence="6" type="ORF">SAMN05192534_109118</name>
</gene>
<dbReference type="GO" id="GO:0005829">
    <property type="term" value="C:cytosol"/>
    <property type="evidence" value="ECO:0007669"/>
    <property type="project" value="TreeGrafter"/>
</dbReference>
<dbReference type="GO" id="GO:0003700">
    <property type="term" value="F:DNA-binding transcription factor activity"/>
    <property type="evidence" value="ECO:0007669"/>
    <property type="project" value="InterPro"/>
</dbReference>
<dbReference type="GO" id="GO:0003677">
    <property type="term" value="F:DNA binding"/>
    <property type="evidence" value="ECO:0007669"/>
    <property type="project" value="UniProtKB-KW"/>
</dbReference>
<dbReference type="InterPro" id="IPR050950">
    <property type="entry name" value="HTH-type_LysR_regulators"/>
</dbReference>
<dbReference type="PRINTS" id="PR00039">
    <property type="entry name" value="HTHLYSR"/>
</dbReference>
<accession>A0A1G8EJ50</accession>
<name>A0A1G8EJ50_9BACI</name>
<dbReference type="InterPro" id="IPR036388">
    <property type="entry name" value="WH-like_DNA-bd_sf"/>
</dbReference>
<dbReference type="Pfam" id="PF03466">
    <property type="entry name" value="LysR_substrate"/>
    <property type="match status" value="1"/>
</dbReference>
<keyword evidence="4" id="KW-0804">Transcription</keyword>
<reference evidence="6 7" key="1">
    <citation type="submission" date="2016-10" db="EMBL/GenBank/DDBJ databases">
        <authorList>
            <person name="de Groot N.N."/>
        </authorList>
    </citation>
    <scope>NUCLEOTIDE SEQUENCE [LARGE SCALE GENOMIC DNA]</scope>
    <source>
        <strain evidence="6 7">DSM 21632</strain>
    </source>
</reference>
<organism evidence="6 7">
    <name type="scientific">Alteribacillus persepolensis</name>
    <dbReference type="NCBI Taxonomy" id="568899"/>
    <lineage>
        <taxon>Bacteria</taxon>
        <taxon>Bacillati</taxon>
        <taxon>Bacillota</taxon>
        <taxon>Bacilli</taxon>
        <taxon>Bacillales</taxon>
        <taxon>Bacillaceae</taxon>
        <taxon>Alteribacillus</taxon>
    </lineage>
</organism>
<dbReference type="Gene3D" id="3.40.190.290">
    <property type="match status" value="1"/>
</dbReference>
<dbReference type="Pfam" id="PF00126">
    <property type="entry name" value="HTH_1"/>
    <property type="match status" value="1"/>
</dbReference>
<comment type="similarity">
    <text evidence="1">Belongs to the LysR transcriptional regulatory family.</text>
</comment>
<dbReference type="SUPFAM" id="SSF53850">
    <property type="entry name" value="Periplasmic binding protein-like II"/>
    <property type="match status" value="1"/>
</dbReference>
<dbReference type="InterPro" id="IPR000847">
    <property type="entry name" value="LysR_HTH_N"/>
</dbReference>
<evidence type="ECO:0000313" key="6">
    <source>
        <dbReference type="EMBL" id="SDH69856.1"/>
    </source>
</evidence>
<keyword evidence="2" id="KW-0805">Transcription regulation</keyword>
<dbReference type="PANTHER" id="PTHR30419">
    <property type="entry name" value="HTH-TYPE TRANSCRIPTIONAL REGULATOR YBHD"/>
    <property type="match status" value="1"/>
</dbReference>
<dbReference type="OrthoDB" id="9803735at2"/>
<evidence type="ECO:0000256" key="2">
    <source>
        <dbReference type="ARBA" id="ARBA00023015"/>
    </source>
</evidence>
<evidence type="ECO:0000256" key="4">
    <source>
        <dbReference type="ARBA" id="ARBA00023163"/>
    </source>
</evidence>
<evidence type="ECO:0000256" key="3">
    <source>
        <dbReference type="ARBA" id="ARBA00023125"/>
    </source>
</evidence>
<keyword evidence="7" id="KW-1185">Reference proteome</keyword>
<protein>
    <submittedName>
        <fullName evidence="6">DNA-binding transcriptional regulator, LysR family</fullName>
    </submittedName>
</protein>
<dbReference type="RefSeq" id="WP_091273283.1">
    <property type="nucleotide sequence ID" value="NZ_FNDK01000009.1"/>
</dbReference>
<dbReference type="PROSITE" id="PS50931">
    <property type="entry name" value="HTH_LYSR"/>
    <property type="match status" value="1"/>
</dbReference>
<evidence type="ECO:0000259" key="5">
    <source>
        <dbReference type="PROSITE" id="PS50931"/>
    </source>
</evidence>
<dbReference type="FunFam" id="1.10.10.10:FF:000001">
    <property type="entry name" value="LysR family transcriptional regulator"/>
    <property type="match status" value="1"/>
</dbReference>
<dbReference type="AlphaFoldDB" id="A0A1G8EJ50"/>
<evidence type="ECO:0000256" key="1">
    <source>
        <dbReference type="ARBA" id="ARBA00009437"/>
    </source>
</evidence>
<sequence length="294" mass="33660">MDIVQLQNFIVVAEEENMTKAADLLMLSQSALSRSILSLEKEIGVPLFDRKNRKIILNRYGKTFLKDAKHLVQYWDHSKLRLKEMVEPSLGNVSTSFVHSLGITYIPSILKKFKEQFPDYTLSLQEEKAPNIIKELLTNDIDFGFGTQYKTFAELEYTTLFRDKIVLIASNHHDFCKEREPITLEMLEKEPFIQYPAGTELKKLVETTIASHHKTLNIIYEGLEINSVIGLVKANEGVAFVPESIVPTINGIHLVPVTGLNIERPVYLIHKKKGYLSKAALQFKDFVLKHHCLY</sequence>
<dbReference type="EMBL" id="FNDK01000009">
    <property type="protein sequence ID" value="SDH69856.1"/>
    <property type="molecule type" value="Genomic_DNA"/>
</dbReference>
<dbReference type="Gene3D" id="1.10.10.10">
    <property type="entry name" value="Winged helix-like DNA-binding domain superfamily/Winged helix DNA-binding domain"/>
    <property type="match status" value="1"/>
</dbReference>
<dbReference type="InterPro" id="IPR005119">
    <property type="entry name" value="LysR_subst-bd"/>
</dbReference>